<dbReference type="Proteomes" id="UP001201873">
    <property type="component" value="Unassembled WGS sequence"/>
</dbReference>
<keyword evidence="2" id="KW-1185">Reference proteome</keyword>
<reference evidence="1 2" key="1">
    <citation type="submission" date="2022-04" db="EMBL/GenBank/DDBJ databases">
        <title>Genome diversity in the genus Frankia.</title>
        <authorList>
            <person name="Carlos-Shanley C."/>
            <person name="Hahn D."/>
        </authorList>
    </citation>
    <scope>NUCLEOTIDE SEQUENCE [LARGE SCALE GENOMIC DNA]</scope>
    <source>
        <strain evidence="1 2">Ag45/Mut15</strain>
    </source>
</reference>
<dbReference type="EMBL" id="JALKFT010000001">
    <property type="protein sequence ID" value="MCK9874523.1"/>
    <property type="molecule type" value="Genomic_DNA"/>
</dbReference>
<organism evidence="1 2">
    <name type="scientific">Frankia umida</name>
    <dbReference type="NCBI Taxonomy" id="573489"/>
    <lineage>
        <taxon>Bacteria</taxon>
        <taxon>Bacillati</taxon>
        <taxon>Actinomycetota</taxon>
        <taxon>Actinomycetes</taxon>
        <taxon>Frankiales</taxon>
        <taxon>Frankiaceae</taxon>
        <taxon>Frankia</taxon>
    </lineage>
</organism>
<sequence>MDFSEVADVVEPGATELAQGPGETLVDQRGLLSVRIVAACSWWTCQ</sequence>
<comment type="caution">
    <text evidence="1">The sequence shown here is derived from an EMBL/GenBank/DDBJ whole genome shotgun (WGS) entry which is preliminary data.</text>
</comment>
<dbReference type="RefSeq" id="WP_248823152.1">
    <property type="nucleotide sequence ID" value="NZ_JALKFT010000001.1"/>
</dbReference>
<proteinExistence type="predicted"/>
<gene>
    <name evidence="1" type="ORF">MXD59_01790</name>
</gene>
<protein>
    <submittedName>
        <fullName evidence="1">Uncharacterized protein</fullName>
    </submittedName>
</protein>
<evidence type="ECO:0000313" key="1">
    <source>
        <dbReference type="EMBL" id="MCK9874523.1"/>
    </source>
</evidence>
<evidence type="ECO:0000313" key="2">
    <source>
        <dbReference type="Proteomes" id="UP001201873"/>
    </source>
</evidence>
<name>A0ABT0JSK1_9ACTN</name>
<accession>A0ABT0JSK1</accession>